<evidence type="ECO:0000313" key="3">
    <source>
        <dbReference type="EMBL" id="KAB1157901.1"/>
    </source>
</evidence>
<gene>
    <name evidence="3" type="ORF">F6464_02105</name>
</gene>
<organism evidence="3 4">
    <name type="scientific">Flavobacterium luteum</name>
    <dbReference type="NCBI Taxonomy" id="2026654"/>
    <lineage>
        <taxon>Bacteria</taxon>
        <taxon>Pseudomonadati</taxon>
        <taxon>Bacteroidota</taxon>
        <taxon>Flavobacteriia</taxon>
        <taxon>Flavobacteriales</taxon>
        <taxon>Flavobacteriaceae</taxon>
        <taxon>Flavobacterium</taxon>
    </lineage>
</organism>
<evidence type="ECO:0000313" key="4">
    <source>
        <dbReference type="Proteomes" id="UP000490922"/>
    </source>
</evidence>
<dbReference type="SUPFAM" id="SSF56214">
    <property type="entry name" value="4'-phosphopantetheinyl transferase"/>
    <property type="match status" value="1"/>
</dbReference>
<dbReference type="AlphaFoldDB" id="A0A7J5AJW5"/>
<dbReference type="EMBL" id="WAEM01000001">
    <property type="protein sequence ID" value="KAB1157901.1"/>
    <property type="molecule type" value="Genomic_DNA"/>
</dbReference>
<protein>
    <submittedName>
        <fullName evidence="3">4-phosphopantetheinyl transferase family protein</fullName>
    </submittedName>
</protein>
<dbReference type="InterPro" id="IPR037143">
    <property type="entry name" value="4-PPantetheinyl_Trfase_dom_sf"/>
</dbReference>
<reference evidence="3 4" key="1">
    <citation type="submission" date="2019-09" db="EMBL/GenBank/DDBJ databases">
        <title>Flavobacterium sp. nov., isolated from glacier ice.</title>
        <authorList>
            <person name="Liu Q."/>
        </authorList>
    </citation>
    <scope>NUCLEOTIDE SEQUENCE [LARGE SCALE GENOMIC DNA]</scope>
    <source>
        <strain evidence="3 4">NBRC 112527</strain>
    </source>
</reference>
<dbReference type="OrthoDB" id="663853at2"/>
<sequence length="164" mass="19240">MIGNDIVDLTLARKESNWKREGFLDKIFTTKEQILIHKSKNQEIMIWDLWSRKEAAYKIYNRKTGFRAFIPLQLECFQIAKHIGKVVCYDYCFYTKTQITTKYVHSIAVNEISDFKRILFLYSRKGIIKKNGIPVIHGNNNSISISNHGNFEEIVMLCKENLQS</sequence>
<dbReference type="Pfam" id="PF01648">
    <property type="entry name" value="ACPS"/>
    <property type="match status" value="1"/>
</dbReference>
<dbReference type="RefSeq" id="WP_151106094.1">
    <property type="nucleotide sequence ID" value="NZ_WAEM01000001.1"/>
</dbReference>
<dbReference type="GO" id="GO:0008897">
    <property type="term" value="F:holo-[acyl-carrier-protein] synthase activity"/>
    <property type="evidence" value="ECO:0007669"/>
    <property type="project" value="InterPro"/>
</dbReference>
<accession>A0A7J5AJW5</accession>
<proteinExistence type="predicted"/>
<dbReference type="InterPro" id="IPR008278">
    <property type="entry name" value="4-PPantetheinyl_Trfase_dom"/>
</dbReference>
<dbReference type="Gene3D" id="3.90.470.20">
    <property type="entry name" value="4'-phosphopantetheinyl transferase domain"/>
    <property type="match status" value="1"/>
</dbReference>
<evidence type="ECO:0000259" key="2">
    <source>
        <dbReference type="Pfam" id="PF01648"/>
    </source>
</evidence>
<evidence type="ECO:0000256" key="1">
    <source>
        <dbReference type="ARBA" id="ARBA00022679"/>
    </source>
</evidence>
<keyword evidence="4" id="KW-1185">Reference proteome</keyword>
<dbReference type="Proteomes" id="UP000490922">
    <property type="component" value="Unassembled WGS sequence"/>
</dbReference>
<name>A0A7J5AJW5_9FLAO</name>
<feature type="domain" description="4'-phosphopantetheinyl transferase" evidence="2">
    <location>
        <begin position="2"/>
        <end position="82"/>
    </location>
</feature>
<dbReference type="GO" id="GO:0000287">
    <property type="term" value="F:magnesium ion binding"/>
    <property type="evidence" value="ECO:0007669"/>
    <property type="project" value="InterPro"/>
</dbReference>
<comment type="caution">
    <text evidence="3">The sequence shown here is derived from an EMBL/GenBank/DDBJ whole genome shotgun (WGS) entry which is preliminary data.</text>
</comment>
<keyword evidence="1 3" id="KW-0808">Transferase</keyword>